<dbReference type="InterPro" id="IPR001680">
    <property type="entry name" value="WD40_rpt"/>
</dbReference>
<dbReference type="GO" id="GO:0004672">
    <property type="term" value="F:protein kinase activity"/>
    <property type="evidence" value="ECO:0007669"/>
    <property type="project" value="InterPro"/>
</dbReference>
<dbReference type="PROSITE" id="PS50011">
    <property type="entry name" value="PROTEIN_KINASE_DOM"/>
    <property type="match status" value="1"/>
</dbReference>
<dbReference type="PROSITE" id="PS00678">
    <property type="entry name" value="WD_REPEATS_1"/>
    <property type="match status" value="1"/>
</dbReference>
<dbReference type="GO" id="GO:0009585">
    <property type="term" value="P:red, far-red light phototransduction"/>
    <property type="evidence" value="ECO:0007669"/>
    <property type="project" value="UniProtKB-KW"/>
</dbReference>
<feature type="repeat" description="WD" evidence="9">
    <location>
        <begin position="914"/>
        <end position="956"/>
    </location>
</feature>
<keyword evidence="4" id="KW-0677">Repeat</keyword>
<proteinExistence type="predicted"/>
<dbReference type="OrthoDB" id="273771at2759"/>
<dbReference type="InterPro" id="IPR019775">
    <property type="entry name" value="WD40_repeat_CS"/>
</dbReference>
<evidence type="ECO:0000256" key="10">
    <source>
        <dbReference type="SAM" id="MobiDB-lite"/>
    </source>
</evidence>
<evidence type="ECO:0000256" key="3">
    <source>
        <dbReference type="ARBA" id="ARBA00022679"/>
    </source>
</evidence>
<evidence type="ECO:0000256" key="1">
    <source>
        <dbReference type="ARBA" id="ARBA00004123"/>
    </source>
</evidence>
<sequence>MKTLTLFLEGLNRNSFDQLCPFLKAGIGSLEPVSTCQDLGCLRFYNSSQGRAYICEKACTLLSDPNCNRIVTDEAPVYQQPELCAAETSYAQGMLEGMVVHYIQSDQPSSLGLKAQSVNNCNLLSCKRDLSERIPDSKASIKQAESYRQECREHQIQQWLSKHSHTQETLPKDHWLGFYPQPREGGNASETSASLQILANYQDLETSQFARQPQAFVKSTSNPDQVESSKKHVHFLSSNALIADSCSLQASEGVSLKKRKLTDLKLDTEQEYSGNAGIADCQPNGITASPSLVHDINGTEVTLRQWLSRPGRTVDCLESLNIFKQILHFVDLAHRQGVVLKNIRPSLFLLSSLHRVTFLDSASSSSSSGSSEPSTGAASVQASLLADTATMRVGSTSQSAERRPLTAQTHHGRDFEEHMQLTSWRIRAAAECAPKLPEQTNISADRPHFGSNSSAWKTGQARIQDDFRNAQEGPSSDKLQQGNIFPERSTRLMEDMWYASPEEAQDGTCSFASDIYCLGVLFFELFCPFSSWEEHSKIMLDLRHRILPSNLLSDQPKEAAFCLWLLHPEPNSRPKSRDVMQSDILNDAGEELAERQVAMNIEEKESEAELLLDFLLRMQEQKSALACKLTEEISCLTSDIMEVKRRRSCSQRSCTTLDDPDPSSKITQEGASGGAQWNAKHLVSSGGQLLEDTEVFSQGLGNEVAVDSTEKQSCWGADPKRKEEQIRSKSARLMSNFDKFEEAYFAMRWNVQPTGMASQATQEASSGSAPTGSIFLEASKSSKLVANNTEEKDSLGCFFDSLCKYARYSRFEVKATLLHGNLSNTSNMVCSLSFDRDQEYFATAGICRRIRVFDCDAVLNENVDIHYPVVEMMAKSKLSSICWNSYIKSHIASSDYDGVVQLWDASTAQTLMQYKEHKKRAWSVDFSQADPTKLASGSDDGCVKLWSINQEGSIGTIKTEANVCCVQFPGDSAHLIAFGSADYKVYCYDLRNLRVPWCVLVNHSRAVSYVKFLDSETIVSASTDNTLKLWELNRTNVVGGVCKVPSLTYTGHTNEKNFVGLSVMDGYIACGSETNAVFAFHKSLPMPVATHKFGWVDPLTGKSMGDDTGKFVSSVCWRAKSQTLVAANSLGNVKVLEMV</sequence>
<keyword evidence="5" id="KW-0833">Ubl conjugation pathway</keyword>
<dbReference type="PANTHER" id="PTHR44218:SF6">
    <property type="entry name" value="PROTEIN SUPPRESSOR OF PHYA-105 1"/>
    <property type="match status" value="1"/>
</dbReference>
<dbReference type="Pfam" id="PF00400">
    <property type="entry name" value="WD40"/>
    <property type="match status" value="3"/>
</dbReference>
<dbReference type="InterPro" id="IPR015943">
    <property type="entry name" value="WD40/YVTN_repeat-like_dom_sf"/>
</dbReference>
<dbReference type="Gene3D" id="2.130.10.10">
    <property type="entry name" value="YVTN repeat-like/Quinoprotein amine dehydrogenase"/>
    <property type="match status" value="1"/>
</dbReference>
<feature type="region of interest" description="Disordered" evidence="10">
    <location>
        <begin position="391"/>
        <end position="416"/>
    </location>
</feature>
<organism evidence="12 13">
    <name type="scientific">Adiantum capillus-veneris</name>
    <name type="common">Maidenhair fern</name>
    <dbReference type="NCBI Taxonomy" id="13818"/>
    <lineage>
        <taxon>Eukaryota</taxon>
        <taxon>Viridiplantae</taxon>
        <taxon>Streptophyta</taxon>
        <taxon>Embryophyta</taxon>
        <taxon>Tracheophyta</taxon>
        <taxon>Polypodiopsida</taxon>
        <taxon>Polypodiidae</taxon>
        <taxon>Polypodiales</taxon>
        <taxon>Pteridineae</taxon>
        <taxon>Pteridaceae</taxon>
        <taxon>Vittarioideae</taxon>
        <taxon>Adiantum</taxon>
    </lineage>
</organism>
<dbReference type="AlphaFoldDB" id="A0A9D4U9J0"/>
<dbReference type="InterPro" id="IPR000719">
    <property type="entry name" value="Prot_kinase_dom"/>
</dbReference>
<evidence type="ECO:0000259" key="11">
    <source>
        <dbReference type="PROSITE" id="PS50011"/>
    </source>
</evidence>
<dbReference type="SUPFAM" id="SSF56112">
    <property type="entry name" value="Protein kinase-like (PK-like)"/>
    <property type="match status" value="1"/>
</dbReference>
<reference evidence="12" key="1">
    <citation type="submission" date="2021-01" db="EMBL/GenBank/DDBJ databases">
        <title>Adiantum capillus-veneris genome.</title>
        <authorList>
            <person name="Fang Y."/>
            <person name="Liao Q."/>
        </authorList>
    </citation>
    <scope>NUCLEOTIDE SEQUENCE</scope>
    <source>
        <strain evidence="12">H3</strain>
        <tissue evidence="12">Leaf</tissue>
    </source>
</reference>
<dbReference type="PANTHER" id="PTHR44218">
    <property type="entry name" value="PROTEIN SPA1-RELATED 2"/>
    <property type="match status" value="1"/>
</dbReference>
<keyword evidence="13" id="KW-1185">Reference proteome</keyword>
<accession>A0A9D4U9J0</accession>
<keyword evidence="8" id="KW-0607">Phytochrome signaling pathway</keyword>
<comment type="subcellular location">
    <subcellularLocation>
        <location evidence="1">Nucleus</location>
    </subcellularLocation>
</comment>
<name>A0A9D4U9J0_ADICA</name>
<dbReference type="PRINTS" id="PR00320">
    <property type="entry name" value="GPROTEINBRPT"/>
</dbReference>
<feature type="region of interest" description="Disordered" evidence="10">
    <location>
        <begin position="651"/>
        <end position="676"/>
    </location>
</feature>
<dbReference type="PROSITE" id="PS50294">
    <property type="entry name" value="WD_REPEATS_REGION"/>
    <property type="match status" value="2"/>
</dbReference>
<dbReference type="PROSITE" id="PS50082">
    <property type="entry name" value="WD_REPEATS_2"/>
    <property type="match status" value="3"/>
</dbReference>
<dbReference type="InterPro" id="IPR044630">
    <property type="entry name" value="SPA1/2/3/4"/>
</dbReference>
<dbReference type="GO" id="GO:0009640">
    <property type="term" value="P:photomorphogenesis"/>
    <property type="evidence" value="ECO:0007669"/>
    <property type="project" value="InterPro"/>
</dbReference>
<feature type="repeat" description="WD" evidence="9">
    <location>
        <begin position="1000"/>
        <end position="1040"/>
    </location>
</feature>
<dbReference type="InterPro" id="IPR011009">
    <property type="entry name" value="Kinase-like_dom_sf"/>
</dbReference>
<dbReference type="GO" id="GO:0042802">
    <property type="term" value="F:identical protein binding"/>
    <property type="evidence" value="ECO:0007669"/>
    <property type="project" value="UniProtKB-ARBA"/>
</dbReference>
<evidence type="ECO:0000256" key="5">
    <source>
        <dbReference type="ARBA" id="ARBA00022786"/>
    </source>
</evidence>
<gene>
    <name evidence="12" type="ORF">GOP47_0021576</name>
</gene>
<dbReference type="EMBL" id="JABFUD020000021">
    <property type="protein sequence ID" value="KAI5063029.1"/>
    <property type="molecule type" value="Genomic_DNA"/>
</dbReference>
<keyword evidence="3" id="KW-0808">Transferase</keyword>
<evidence type="ECO:0000256" key="4">
    <source>
        <dbReference type="ARBA" id="ARBA00022737"/>
    </source>
</evidence>
<evidence type="ECO:0000256" key="9">
    <source>
        <dbReference type="PROSITE-ProRule" id="PRU00221"/>
    </source>
</evidence>
<evidence type="ECO:0000313" key="13">
    <source>
        <dbReference type="Proteomes" id="UP000886520"/>
    </source>
</evidence>
<dbReference type="GO" id="GO:0005634">
    <property type="term" value="C:nucleus"/>
    <property type="evidence" value="ECO:0007669"/>
    <property type="project" value="UniProtKB-SubCell"/>
</dbReference>
<keyword evidence="2 9" id="KW-0853">WD repeat</keyword>
<evidence type="ECO:0000256" key="7">
    <source>
        <dbReference type="ARBA" id="ARBA00023242"/>
    </source>
</evidence>
<comment type="caution">
    <text evidence="12">The sequence shown here is derived from an EMBL/GenBank/DDBJ whole genome shotgun (WGS) entry which is preliminary data.</text>
</comment>
<dbReference type="SMART" id="SM00320">
    <property type="entry name" value="WD40"/>
    <property type="match status" value="7"/>
</dbReference>
<keyword evidence="7" id="KW-0539">Nucleus</keyword>
<feature type="domain" description="Protein kinase" evidence="11">
    <location>
        <begin position="198"/>
        <end position="585"/>
    </location>
</feature>
<dbReference type="GO" id="GO:0005524">
    <property type="term" value="F:ATP binding"/>
    <property type="evidence" value="ECO:0007669"/>
    <property type="project" value="InterPro"/>
</dbReference>
<evidence type="ECO:0000256" key="2">
    <source>
        <dbReference type="ARBA" id="ARBA00022574"/>
    </source>
</evidence>
<dbReference type="InterPro" id="IPR036322">
    <property type="entry name" value="WD40_repeat_dom_sf"/>
</dbReference>
<dbReference type="SUPFAM" id="SSF50978">
    <property type="entry name" value="WD40 repeat-like"/>
    <property type="match status" value="1"/>
</dbReference>
<evidence type="ECO:0000256" key="8">
    <source>
        <dbReference type="ARBA" id="ARBA00084091"/>
    </source>
</evidence>
<feature type="repeat" description="WD" evidence="9">
    <location>
        <begin position="891"/>
        <end position="913"/>
    </location>
</feature>
<dbReference type="FunFam" id="2.130.10.10:FF:000090">
    <property type="entry name" value="E3 ubiquitin-protein ligase RFWD2 isoform X1"/>
    <property type="match status" value="1"/>
</dbReference>
<keyword evidence="6" id="KW-0175">Coiled coil</keyword>
<evidence type="ECO:0000313" key="12">
    <source>
        <dbReference type="EMBL" id="KAI5063029.1"/>
    </source>
</evidence>
<evidence type="ECO:0000256" key="6">
    <source>
        <dbReference type="ARBA" id="ARBA00023054"/>
    </source>
</evidence>
<dbReference type="Proteomes" id="UP000886520">
    <property type="component" value="Chromosome 21"/>
</dbReference>
<dbReference type="InterPro" id="IPR020472">
    <property type="entry name" value="WD40_PAC1"/>
</dbReference>
<dbReference type="Gene3D" id="1.10.510.10">
    <property type="entry name" value="Transferase(Phosphotransferase) domain 1"/>
    <property type="match status" value="1"/>
</dbReference>
<protein>
    <recommendedName>
        <fullName evidence="11">Protein kinase domain-containing protein</fullName>
    </recommendedName>
</protein>